<dbReference type="EMBL" id="JACIEK010000006">
    <property type="protein sequence ID" value="MBB3998621.1"/>
    <property type="molecule type" value="Genomic_DNA"/>
</dbReference>
<organism evidence="1 2">
    <name type="scientific">Aureimonas pseudogalii</name>
    <dbReference type="NCBI Taxonomy" id="1744844"/>
    <lineage>
        <taxon>Bacteria</taxon>
        <taxon>Pseudomonadati</taxon>
        <taxon>Pseudomonadota</taxon>
        <taxon>Alphaproteobacteria</taxon>
        <taxon>Hyphomicrobiales</taxon>
        <taxon>Aurantimonadaceae</taxon>
        <taxon>Aureimonas</taxon>
    </lineage>
</organism>
<dbReference type="RefSeq" id="WP_183200161.1">
    <property type="nucleotide sequence ID" value="NZ_JACIEK010000006.1"/>
</dbReference>
<reference evidence="1 2" key="1">
    <citation type="submission" date="2020-08" db="EMBL/GenBank/DDBJ databases">
        <title>Genomic Encyclopedia of Type Strains, Phase IV (KMG-IV): sequencing the most valuable type-strain genomes for metagenomic binning, comparative biology and taxonomic classification.</title>
        <authorList>
            <person name="Goeker M."/>
        </authorList>
    </citation>
    <scope>NUCLEOTIDE SEQUENCE [LARGE SCALE GENOMIC DNA]</scope>
    <source>
        <strain evidence="1 2">DSM 102238</strain>
    </source>
</reference>
<accession>A0A7W6H4W7</accession>
<proteinExistence type="predicted"/>
<sequence length="62" mass="6775">MFVNEFDRIAVASKFGIVEFGMSPIEMREFANAITEAADRIEAAATAAVDAALLKAKMRRPN</sequence>
<gene>
    <name evidence="1" type="ORF">GGR04_002469</name>
</gene>
<evidence type="ECO:0000313" key="2">
    <source>
        <dbReference type="Proteomes" id="UP000542776"/>
    </source>
</evidence>
<name>A0A7W6H4W7_9HYPH</name>
<comment type="caution">
    <text evidence="1">The sequence shown here is derived from an EMBL/GenBank/DDBJ whole genome shotgun (WGS) entry which is preliminary data.</text>
</comment>
<keyword evidence="2" id="KW-1185">Reference proteome</keyword>
<dbReference type="AlphaFoldDB" id="A0A7W6H4W7"/>
<dbReference type="Proteomes" id="UP000542776">
    <property type="component" value="Unassembled WGS sequence"/>
</dbReference>
<evidence type="ECO:0000313" key="1">
    <source>
        <dbReference type="EMBL" id="MBB3998621.1"/>
    </source>
</evidence>
<protein>
    <submittedName>
        <fullName evidence="1">Uncharacterized protein</fullName>
    </submittedName>
</protein>